<name>A0AAE0NAL4_9PEZI</name>
<dbReference type="Proteomes" id="UP001287356">
    <property type="component" value="Unassembled WGS sequence"/>
</dbReference>
<keyword evidence="2" id="KW-0472">Membrane</keyword>
<comment type="caution">
    <text evidence="3">The sequence shown here is derived from an EMBL/GenBank/DDBJ whole genome shotgun (WGS) entry which is preliminary data.</text>
</comment>
<keyword evidence="2" id="KW-0812">Transmembrane</keyword>
<organism evidence="3 4">
    <name type="scientific">Lasiosphaeria ovina</name>
    <dbReference type="NCBI Taxonomy" id="92902"/>
    <lineage>
        <taxon>Eukaryota</taxon>
        <taxon>Fungi</taxon>
        <taxon>Dikarya</taxon>
        <taxon>Ascomycota</taxon>
        <taxon>Pezizomycotina</taxon>
        <taxon>Sordariomycetes</taxon>
        <taxon>Sordariomycetidae</taxon>
        <taxon>Sordariales</taxon>
        <taxon>Lasiosphaeriaceae</taxon>
        <taxon>Lasiosphaeria</taxon>
    </lineage>
</organism>
<evidence type="ECO:0000313" key="3">
    <source>
        <dbReference type="EMBL" id="KAK3376917.1"/>
    </source>
</evidence>
<evidence type="ECO:0000313" key="4">
    <source>
        <dbReference type="Proteomes" id="UP001287356"/>
    </source>
</evidence>
<reference evidence="3" key="1">
    <citation type="journal article" date="2023" name="Mol. Phylogenet. Evol.">
        <title>Genome-scale phylogeny and comparative genomics of the fungal order Sordariales.</title>
        <authorList>
            <person name="Hensen N."/>
            <person name="Bonometti L."/>
            <person name="Westerberg I."/>
            <person name="Brannstrom I.O."/>
            <person name="Guillou S."/>
            <person name="Cros-Aarteil S."/>
            <person name="Calhoun S."/>
            <person name="Haridas S."/>
            <person name="Kuo A."/>
            <person name="Mondo S."/>
            <person name="Pangilinan J."/>
            <person name="Riley R."/>
            <person name="LaButti K."/>
            <person name="Andreopoulos B."/>
            <person name="Lipzen A."/>
            <person name="Chen C."/>
            <person name="Yan M."/>
            <person name="Daum C."/>
            <person name="Ng V."/>
            <person name="Clum A."/>
            <person name="Steindorff A."/>
            <person name="Ohm R.A."/>
            <person name="Martin F."/>
            <person name="Silar P."/>
            <person name="Natvig D.O."/>
            <person name="Lalanne C."/>
            <person name="Gautier V."/>
            <person name="Ament-Velasquez S.L."/>
            <person name="Kruys A."/>
            <person name="Hutchinson M.I."/>
            <person name="Powell A.J."/>
            <person name="Barry K."/>
            <person name="Miller A.N."/>
            <person name="Grigoriev I.V."/>
            <person name="Debuchy R."/>
            <person name="Gladieux P."/>
            <person name="Hiltunen Thoren M."/>
            <person name="Johannesson H."/>
        </authorList>
    </citation>
    <scope>NUCLEOTIDE SEQUENCE</scope>
    <source>
        <strain evidence="3">CBS 958.72</strain>
    </source>
</reference>
<proteinExistence type="predicted"/>
<evidence type="ECO:0000256" key="1">
    <source>
        <dbReference type="SAM" id="MobiDB-lite"/>
    </source>
</evidence>
<accession>A0AAE0NAL4</accession>
<reference evidence="3" key="2">
    <citation type="submission" date="2023-06" db="EMBL/GenBank/DDBJ databases">
        <authorList>
            <consortium name="Lawrence Berkeley National Laboratory"/>
            <person name="Haridas S."/>
            <person name="Hensen N."/>
            <person name="Bonometti L."/>
            <person name="Westerberg I."/>
            <person name="Brannstrom I.O."/>
            <person name="Guillou S."/>
            <person name="Cros-Aarteil S."/>
            <person name="Calhoun S."/>
            <person name="Kuo A."/>
            <person name="Mondo S."/>
            <person name="Pangilinan J."/>
            <person name="Riley R."/>
            <person name="Labutti K."/>
            <person name="Andreopoulos B."/>
            <person name="Lipzen A."/>
            <person name="Chen C."/>
            <person name="Yanf M."/>
            <person name="Daum C."/>
            <person name="Ng V."/>
            <person name="Clum A."/>
            <person name="Steindorff A."/>
            <person name="Ohm R."/>
            <person name="Martin F."/>
            <person name="Silar P."/>
            <person name="Natvig D."/>
            <person name="Lalanne C."/>
            <person name="Gautier V."/>
            <person name="Ament-Velasquez S.L."/>
            <person name="Kruys A."/>
            <person name="Hutchinson M.I."/>
            <person name="Powell A.J."/>
            <person name="Barry K."/>
            <person name="Miller A.N."/>
            <person name="Grigoriev I.V."/>
            <person name="Debuchy R."/>
            <person name="Gladieux P."/>
            <person name="Thoren M.H."/>
            <person name="Johannesson H."/>
        </authorList>
    </citation>
    <scope>NUCLEOTIDE SEQUENCE</scope>
    <source>
        <strain evidence="3">CBS 958.72</strain>
    </source>
</reference>
<dbReference type="AlphaFoldDB" id="A0AAE0NAL4"/>
<keyword evidence="2" id="KW-1133">Transmembrane helix</keyword>
<sequence>MPAIMRGRRAAAKEAESVKVAEGAKVPHDEPYLMQILQMLGEAEAKISAGVTDLSLPFGHHQSAALATNKTNPFEDYSSVLPEGLSRDHPWAMPHMDNGERFASWFLLGAVPLFLIGIFLYDFVLKWQSGETQQQARELRDMFILLGKLIYKAIFVKEEQPSESNSNGGGGGNLSGGKKVAGTGN</sequence>
<feature type="region of interest" description="Disordered" evidence="1">
    <location>
        <begin position="161"/>
        <end position="185"/>
    </location>
</feature>
<dbReference type="EMBL" id="JAULSN010000003">
    <property type="protein sequence ID" value="KAK3376917.1"/>
    <property type="molecule type" value="Genomic_DNA"/>
</dbReference>
<protein>
    <submittedName>
        <fullName evidence="3">Uncharacterized protein</fullName>
    </submittedName>
</protein>
<feature type="transmembrane region" description="Helical" evidence="2">
    <location>
        <begin position="102"/>
        <end position="121"/>
    </location>
</feature>
<feature type="non-terminal residue" evidence="3">
    <location>
        <position position="185"/>
    </location>
</feature>
<keyword evidence="4" id="KW-1185">Reference proteome</keyword>
<gene>
    <name evidence="3" type="ORF">B0T24DRAFT_620082</name>
</gene>
<evidence type="ECO:0000256" key="2">
    <source>
        <dbReference type="SAM" id="Phobius"/>
    </source>
</evidence>